<keyword evidence="3 6" id="KW-0812">Transmembrane</keyword>
<dbReference type="PANTHER" id="PTHR33406">
    <property type="entry name" value="MEMBRANE PROTEIN MJ1562-RELATED"/>
    <property type="match status" value="1"/>
</dbReference>
<dbReference type="InterPro" id="IPR050545">
    <property type="entry name" value="Mycobact_MmpL"/>
</dbReference>
<dbReference type="eggNOG" id="COG4258">
    <property type="taxonomic scope" value="Bacteria"/>
</dbReference>
<dbReference type="STRING" id="1219065.VPR01S_03_02470"/>
<dbReference type="EMBL" id="BATJ01000003">
    <property type="protein sequence ID" value="GAD66337.1"/>
    <property type="molecule type" value="Genomic_DNA"/>
</dbReference>
<feature type="transmembrane region" description="Helical" evidence="6">
    <location>
        <begin position="673"/>
        <end position="694"/>
    </location>
</feature>
<evidence type="ECO:0000259" key="8">
    <source>
        <dbReference type="Pfam" id="PF03176"/>
    </source>
</evidence>
<evidence type="ECO:0000256" key="2">
    <source>
        <dbReference type="ARBA" id="ARBA00022475"/>
    </source>
</evidence>
<sequence length="757" mass="83394">MILVTLCLALLTKQWAFSAQAPIETDILKLLPKNQQNPLAEQAFDNVTTSLSDKVVFVLTGTEDASVYQAADTLGARLKQSGYFATITARIDADQQAQWASYYFQHRFQQLTEEQRQRLTQSPQAQLTKVIQSLYNPFSGVTSEELKNDPFLLFRDYLNQLTAGSSQFKFHDGFLTTRQEGQLYVLVSAELRQSPYSMAAQQAVPEIEQIEALLRQDYQVDTLHSGVLFYASFGTQSAKSEISTIGLYSLLGIVLLIALVFRSLTPLSLALLSISVGLVVAMAVTNWLFGKIHLFSLVFGASLIGVSIDYAFHYLTDRLAAGPKWNSITGLKHIMAAITFGLLTSLIGYLGLLVAPFPGLQQLALFSAIGLSAAYMTVVAWYPWLAAKPMSARALPAQSVWQWWLGLWSKPALKYGLPLTVLGVSALALTQVRYNDDIRQLQAMPDNLKQQETHIADITGMKASQQMLVVSADNDESLMQALESLDPQLQQWQTQHILGGYQSLSQYLGSRSRQQQDHHLIGRLYTDYAPQLAKQLKWSDTPSLPAGFRAVSLQQYLSQPVADPLRFLYLGQIDGQAAAVVMLRDVRDASVIRIYAENSAGLTYLDKAEDISALFAQYRVKVMELLIAAVAVIALLLLKRYGWTHTIQILLPCLIACLASLAVTALSGSALNLFNLLALILIVGIGIDYTLFFAEQSRSHATLLAITLSAVTTLLSFGLLALSQTHAIHSFGITVLSGIFVAWLLSPLAIRANKENS</sequence>
<evidence type="ECO:0000256" key="6">
    <source>
        <dbReference type="SAM" id="Phobius"/>
    </source>
</evidence>
<reference evidence="9 10" key="1">
    <citation type="submission" date="2013-09" db="EMBL/GenBank/DDBJ databases">
        <title>Whole genome shotgun sequence of Vibrio proteolyticus NBRC 13287.</title>
        <authorList>
            <person name="Isaki S."/>
            <person name="Hosoyama A."/>
            <person name="Numata M."/>
            <person name="Hashimoto M."/>
            <person name="Hosoyama Y."/>
            <person name="Tsuchikane K."/>
            <person name="Noguchi M."/>
            <person name="Hirakata S."/>
            <person name="Ichikawa N."/>
            <person name="Ohji S."/>
            <person name="Yamazoe A."/>
            <person name="Fujita N."/>
        </authorList>
    </citation>
    <scope>NUCLEOTIDE SEQUENCE [LARGE SCALE GENOMIC DNA]</scope>
    <source>
        <strain evidence="9 10">NBRC 13287</strain>
    </source>
</reference>
<feature type="transmembrane region" description="Helical" evidence="6">
    <location>
        <begin position="242"/>
        <end position="261"/>
    </location>
</feature>
<proteinExistence type="predicted"/>
<keyword evidence="10" id="KW-1185">Reference proteome</keyword>
<feature type="transmembrane region" description="Helical" evidence="6">
    <location>
        <begin position="363"/>
        <end position="385"/>
    </location>
</feature>
<evidence type="ECO:0000256" key="5">
    <source>
        <dbReference type="ARBA" id="ARBA00023136"/>
    </source>
</evidence>
<gene>
    <name evidence="9" type="ORF">VPR01S_03_02470</name>
</gene>
<comment type="subcellular location">
    <subcellularLocation>
        <location evidence="1">Cell membrane</location>
        <topology evidence="1">Multi-pass membrane protein</topology>
    </subcellularLocation>
</comment>
<evidence type="ECO:0000313" key="10">
    <source>
        <dbReference type="Proteomes" id="UP000016570"/>
    </source>
</evidence>
<feature type="transmembrane region" description="Helical" evidence="6">
    <location>
        <begin position="728"/>
        <end position="750"/>
    </location>
</feature>
<feature type="transmembrane region" description="Helical" evidence="6">
    <location>
        <begin position="618"/>
        <end position="637"/>
    </location>
</feature>
<dbReference type="AlphaFoldDB" id="U2ZZ39"/>
<keyword evidence="4 6" id="KW-1133">Transmembrane helix</keyword>
<evidence type="ECO:0000256" key="1">
    <source>
        <dbReference type="ARBA" id="ARBA00004651"/>
    </source>
</evidence>
<dbReference type="InterPro" id="IPR004869">
    <property type="entry name" value="MMPL_dom"/>
</dbReference>
<comment type="caution">
    <text evidence="9">The sequence shown here is derived from an EMBL/GenBank/DDBJ whole genome shotgun (WGS) entry which is preliminary data.</text>
</comment>
<dbReference type="Proteomes" id="UP000016570">
    <property type="component" value="Unassembled WGS sequence"/>
</dbReference>
<feature type="transmembrane region" description="Helical" evidence="6">
    <location>
        <begin position="268"/>
        <end position="288"/>
    </location>
</feature>
<organism evidence="9 10">
    <name type="scientific">Vibrio proteolyticus NBRC 13287</name>
    <dbReference type="NCBI Taxonomy" id="1219065"/>
    <lineage>
        <taxon>Bacteria</taxon>
        <taxon>Pseudomonadati</taxon>
        <taxon>Pseudomonadota</taxon>
        <taxon>Gammaproteobacteria</taxon>
        <taxon>Vibrionales</taxon>
        <taxon>Vibrionaceae</taxon>
        <taxon>Vibrio</taxon>
    </lineage>
</organism>
<protein>
    <recommendedName>
        <fullName evidence="8">Membrane transport protein MMPL domain-containing protein</fullName>
    </recommendedName>
</protein>
<dbReference type="Pfam" id="PF03176">
    <property type="entry name" value="MMPL"/>
    <property type="match status" value="1"/>
</dbReference>
<evidence type="ECO:0000256" key="7">
    <source>
        <dbReference type="SAM" id="SignalP"/>
    </source>
</evidence>
<dbReference type="PANTHER" id="PTHR33406:SF13">
    <property type="entry name" value="MEMBRANE PROTEIN YDFJ"/>
    <property type="match status" value="1"/>
</dbReference>
<keyword evidence="5 6" id="KW-0472">Membrane</keyword>
<feature type="transmembrane region" description="Helical" evidence="6">
    <location>
        <begin position="294"/>
        <end position="312"/>
    </location>
</feature>
<feature type="chain" id="PRO_5004638925" description="Membrane transport protein MMPL domain-containing protein" evidence="7">
    <location>
        <begin position="22"/>
        <end position="757"/>
    </location>
</feature>
<feature type="domain" description="Membrane transport protein MMPL" evidence="8">
    <location>
        <begin position="182"/>
        <end position="387"/>
    </location>
</feature>
<evidence type="ECO:0000256" key="4">
    <source>
        <dbReference type="ARBA" id="ARBA00022989"/>
    </source>
</evidence>
<dbReference type="GO" id="GO:0005886">
    <property type="term" value="C:plasma membrane"/>
    <property type="evidence" value="ECO:0007669"/>
    <property type="project" value="UniProtKB-SubCell"/>
</dbReference>
<evidence type="ECO:0000256" key="3">
    <source>
        <dbReference type="ARBA" id="ARBA00022692"/>
    </source>
</evidence>
<accession>U2ZZ39</accession>
<feature type="transmembrane region" description="Helical" evidence="6">
    <location>
        <begin position="701"/>
        <end position="722"/>
    </location>
</feature>
<dbReference type="SUPFAM" id="SSF82866">
    <property type="entry name" value="Multidrug efflux transporter AcrB transmembrane domain"/>
    <property type="match status" value="2"/>
</dbReference>
<feature type="transmembrane region" description="Helical" evidence="6">
    <location>
        <begin position="333"/>
        <end position="357"/>
    </location>
</feature>
<evidence type="ECO:0000313" key="9">
    <source>
        <dbReference type="EMBL" id="GAD66337.1"/>
    </source>
</evidence>
<name>U2ZZ39_VIBPR</name>
<feature type="transmembrane region" description="Helical" evidence="6">
    <location>
        <begin position="649"/>
        <end position="667"/>
    </location>
</feature>
<keyword evidence="7" id="KW-0732">Signal</keyword>
<feature type="signal peptide" evidence="7">
    <location>
        <begin position="1"/>
        <end position="21"/>
    </location>
</feature>
<keyword evidence="2" id="KW-1003">Cell membrane</keyword>
<dbReference type="Gene3D" id="1.20.1640.10">
    <property type="entry name" value="Multidrug efflux transporter AcrB transmembrane domain"/>
    <property type="match status" value="2"/>
</dbReference>